<reference evidence="3" key="1">
    <citation type="submission" date="2018-09" db="EMBL/GenBank/DDBJ databases">
        <title>Paracoccus onubensis nov. sp. a moderate halophilic bacterium isolated from Gruta de las Maravillas (Aracena, Spain).</title>
        <authorList>
            <person name="Jurado V."/>
            <person name="Gutierrez-Patricio S."/>
            <person name="Gonzalez-Pimentel J.L."/>
            <person name="Miller A.Z."/>
            <person name="Laiz L."/>
            <person name="Saiz-Jimenez C."/>
        </authorList>
    </citation>
    <scope>NUCLEOTIDE SEQUENCE [LARGE SCALE GENOMIC DNA]</scope>
    <source>
        <strain evidence="3">DSM 26381</strain>
    </source>
</reference>
<evidence type="ECO:0000256" key="1">
    <source>
        <dbReference type="SAM" id="Phobius"/>
    </source>
</evidence>
<name>A0A419A6Q0_9RHOB</name>
<dbReference type="RefSeq" id="WP_119898187.1">
    <property type="nucleotide sequence ID" value="NZ_QZEW01000039.1"/>
</dbReference>
<keyword evidence="3" id="KW-1185">Reference proteome</keyword>
<dbReference type="Proteomes" id="UP000283587">
    <property type="component" value="Unassembled WGS sequence"/>
</dbReference>
<keyword evidence="1" id="KW-1133">Transmembrane helix</keyword>
<evidence type="ECO:0000313" key="2">
    <source>
        <dbReference type="EMBL" id="RJL15306.1"/>
    </source>
</evidence>
<feature type="transmembrane region" description="Helical" evidence="1">
    <location>
        <begin position="153"/>
        <end position="171"/>
    </location>
</feature>
<sequence length="482" mass="52596">MPNVLATLMLLIWPLVTVAMYAQMPVQRAVVWSVLSAYLILPAATEIDLPLIPGLSKYMIPAFFGYIAACATQGRLIPLIPRSALARLFLAMVIFGTIGTVLTNADPVFVNRETIIPALRPYDALSMVMNHLGWLLIWALAREFLTDREGVMLFARALVVSFLIYSVPMLYEIRMSPQLHRMIYGFFQHDFGQMMRQGGFRPIVFLEHGLWVAILTAMAFLTALVLARDAAPGQKAGWYRAGAYLGVLLVLCKSIAALIYAAALLPVFLWGRARLMLRVAVLISILILAFPMLRGAGLIPTDEMVEMVAGFSADRAQSLGFRFHHEDAFLDRAAERPVFGWGGWGRNATYDPLTGENLSVADGQWIISIGISGYVGFIGYFGLLAAPIFLMGRAYRRAGREVPVLAAGMALVLAVNLVDLLPNATLTPVTWLLTGGLLGYLERLGQGASEPESPVAASAAPRRRNFAGLVGATTPMGPRSLL</sequence>
<dbReference type="InterPro" id="IPR051533">
    <property type="entry name" value="WaaL-like"/>
</dbReference>
<keyword evidence="1" id="KW-0472">Membrane</keyword>
<feature type="transmembrane region" description="Helical" evidence="1">
    <location>
        <begin position="29"/>
        <end position="51"/>
    </location>
</feature>
<protein>
    <recommendedName>
        <fullName evidence="4">O-antigen ligase domain-containing protein</fullName>
    </recommendedName>
</protein>
<keyword evidence="1" id="KW-0812">Transmembrane</keyword>
<feature type="transmembrane region" description="Helical" evidence="1">
    <location>
        <begin position="402"/>
        <end position="418"/>
    </location>
</feature>
<feature type="transmembrane region" description="Helical" evidence="1">
    <location>
        <begin position="275"/>
        <end position="293"/>
    </location>
</feature>
<evidence type="ECO:0008006" key="4">
    <source>
        <dbReference type="Google" id="ProtNLM"/>
    </source>
</evidence>
<feature type="transmembrane region" description="Helical" evidence="1">
    <location>
        <begin position="84"/>
        <end position="103"/>
    </location>
</feature>
<feature type="transmembrane region" description="Helical" evidence="1">
    <location>
        <begin position="247"/>
        <end position="268"/>
    </location>
</feature>
<dbReference type="OrthoDB" id="7595044at2"/>
<evidence type="ECO:0000313" key="3">
    <source>
        <dbReference type="Proteomes" id="UP000283587"/>
    </source>
</evidence>
<dbReference type="AlphaFoldDB" id="A0A419A6Q0"/>
<feature type="transmembrane region" description="Helical" evidence="1">
    <location>
        <begin position="365"/>
        <end position="390"/>
    </location>
</feature>
<gene>
    <name evidence="2" type="ORF">D3P05_10880</name>
</gene>
<proteinExistence type="predicted"/>
<dbReference type="PANTHER" id="PTHR37422:SF13">
    <property type="entry name" value="LIPOPOLYSACCHARIDE BIOSYNTHESIS PROTEIN PA4999-RELATED"/>
    <property type="match status" value="1"/>
</dbReference>
<feature type="transmembrane region" description="Helical" evidence="1">
    <location>
        <begin position="203"/>
        <end position="227"/>
    </location>
</feature>
<organism evidence="2 3">
    <name type="scientific">Paracoccus siganidrum</name>
    <dbReference type="NCBI Taxonomy" id="1276757"/>
    <lineage>
        <taxon>Bacteria</taxon>
        <taxon>Pseudomonadati</taxon>
        <taxon>Pseudomonadota</taxon>
        <taxon>Alphaproteobacteria</taxon>
        <taxon>Rhodobacterales</taxon>
        <taxon>Paracoccaceae</taxon>
        <taxon>Paracoccus</taxon>
    </lineage>
</organism>
<comment type="caution">
    <text evidence="2">The sequence shown here is derived from an EMBL/GenBank/DDBJ whole genome shotgun (WGS) entry which is preliminary data.</text>
</comment>
<feature type="transmembrane region" description="Helical" evidence="1">
    <location>
        <begin position="124"/>
        <end position="141"/>
    </location>
</feature>
<dbReference type="PANTHER" id="PTHR37422">
    <property type="entry name" value="TEICHURONIC ACID BIOSYNTHESIS PROTEIN TUAE"/>
    <property type="match status" value="1"/>
</dbReference>
<dbReference type="EMBL" id="QZEW01000039">
    <property type="protein sequence ID" value="RJL15306.1"/>
    <property type="molecule type" value="Genomic_DNA"/>
</dbReference>
<accession>A0A419A6Q0</accession>